<dbReference type="Pfam" id="PF03704">
    <property type="entry name" value="BTAD"/>
    <property type="match status" value="1"/>
</dbReference>
<dbReference type="InterPro" id="IPR051677">
    <property type="entry name" value="AfsR-DnrI-RedD_regulator"/>
</dbReference>
<dbReference type="SMART" id="SM00862">
    <property type="entry name" value="Trans_reg_C"/>
    <property type="match status" value="1"/>
</dbReference>
<gene>
    <name evidence="7" type="ORF">FCG67_24370</name>
</gene>
<evidence type="ECO:0000256" key="2">
    <source>
        <dbReference type="ARBA" id="ARBA00023015"/>
    </source>
</evidence>
<dbReference type="Gene3D" id="1.10.10.10">
    <property type="entry name" value="Winged helix-like DNA-binding domain superfamily/Winged helix DNA-binding domain"/>
    <property type="match status" value="1"/>
</dbReference>
<evidence type="ECO:0000256" key="3">
    <source>
        <dbReference type="ARBA" id="ARBA00023125"/>
    </source>
</evidence>
<protein>
    <submittedName>
        <fullName evidence="7">SARP family transcriptional regulator</fullName>
    </submittedName>
</protein>
<dbReference type="InterPro" id="IPR011990">
    <property type="entry name" value="TPR-like_helical_dom_sf"/>
</dbReference>
<evidence type="ECO:0000256" key="4">
    <source>
        <dbReference type="ARBA" id="ARBA00023163"/>
    </source>
</evidence>
<organism evidence="7 8">
    <name type="scientific">Rhodococcus oryzae</name>
    <dbReference type="NCBI Taxonomy" id="2571143"/>
    <lineage>
        <taxon>Bacteria</taxon>
        <taxon>Bacillati</taxon>
        <taxon>Actinomycetota</taxon>
        <taxon>Actinomycetes</taxon>
        <taxon>Mycobacteriales</taxon>
        <taxon>Nocardiaceae</taxon>
        <taxon>Rhodococcus</taxon>
    </lineage>
</organism>
<dbReference type="InterPro" id="IPR001867">
    <property type="entry name" value="OmpR/PhoB-type_DNA-bd"/>
</dbReference>
<name>A0ABY2RD76_9NOCA</name>
<dbReference type="Gene3D" id="1.25.40.10">
    <property type="entry name" value="Tetratricopeptide repeat domain"/>
    <property type="match status" value="1"/>
</dbReference>
<evidence type="ECO:0000259" key="6">
    <source>
        <dbReference type="PROSITE" id="PS51755"/>
    </source>
</evidence>
<comment type="similarity">
    <text evidence="1">Belongs to the AfsR/DnrI/RedD regulatory family.</text>
</comment>
<accession>A0ABY2RD76</accession>
<keyword evidence="2" id="KW-0805">Transcription regulation</keyword>
<dbReference type="InterPro" id="IPR016032">
    <property type="entry name" value="Sig_transdc_resp-reg_C-effctor"/>
</dbReference>
<dbReference type="PANTHER" id="PTHR35807">
    <property type="entry name" value="TRANSCRIPTIONAL REGULATOR REDD-RELATED"/>
    <property type="match status" value="1"/>
</dbReference>
<keyword evidence="8" id="KW-1185">Reference proteome</keyword>
<dbReference type="SUPFAM" id="SSF48452">
    <property type="entry name" value="TPR-like"/>
    <property type="match status" value="1"/>
</dbReference>
<evidence type="ECO:0000313" key="8">
    <source>
        <dbReference type="Proteomes" id="UP000305109"/>
    </source>
</evidence>
<proteinExistence type="inferred from homology"/>
<feature type="DNA-binding region" description="OmpR/PhoB-type" evidence="5">
    <location>
        <begin position="14"/>
        <end position="119"/>
    </location>
</feature>
<dbReference type="PANTHER" id="PTHR35807:SF1">
    <property type="entry name" value="TRANSCRIPTIONAL REGULATOR REDD"/>
    <property type="match status" value="1"/>
</dbReference>
<dbReference type="SUPFAM" id="SSF46894">
    <property type="entry name" value="C-terminal effector domain of the bipartite response regulators"/>
    <property type="match status" value="1"/>
</dbReference>
<dbReference type="SMART" id="SM01043">
    <property type="entry name" value="BTAD"/>
    <property type="match status" value="1"/>
</dbReference>
<dbReference type="CDD" id="cd15831">
    <property type="entry name" value="BTAD"/>
    <property type="match status" value="1"/>
</dbReference>
<reference evidence="7 8" key="1">
    <citation type="submission" date="2019-04" db="EMBL/GenBank/DDBJ databases">
        <title>Rhodococcus oryzae sp. nov., a novel actinomycete isolated from rhizosphere soil of rice (Oryza sativa L.).</title>
        <authorList>
            <person name="Li C."/>
        </authorList>
    </citation>
    <scope>NUCLEOTIDE SEQUENCE [LARGE SCALE GENOMIC DNA]</scope>
    <source>
        <strain evidence="7 8">NEAU-CX67</strain>
    </source>
</reference>
<evidence type="ECO:0000313" key="7">
    <source>
        <dbReference type="EMBL" id="TJZ73415.1"/>
    </source>
</evidence>
<comment type="caution">
    <text evidence="7">The sequence shown here is derived from an EMBL/GenBank/DDBJ whole genome shotgun (WGS) entry which is preliminary data.</text>
</comment>
<dbReference type="PROSITE" id="PS51755">
    <property type="entry name" value="OMPR_PHOB"/>
    <property type="match status" value="1"/>
</dbReference>
<dbReference type="Proteomes" id="UP000305109">
    <property type="component" value="Unassembled WGS sequence"/>
</dbReference>
<keyword evidence="4" id="KW-0804">Transcription</keyword>
<dbReference type="Pfam" id="PF00486">
    <property type="entry name" value="Trans_reg_C"/>
    <property type="match status" value="1"/>
</dbReference>
<evidence type="ECO:0000256" key="1">
    <source>
        <dbReference type="ARBA" id="ARBA00005820"/>
    </source>
</evidence>
<sequence>MSARSRVYAGEVRDDGRASGEARVRVLGPTAAWNDDGTRLDLRGPRHRELLARLVAAHGRAVPVATLVDDLWDDSPPARAVGTVRTFVADLRAALEPARPARSPARVLVTEGSGYALRLPDSAVDAWSAEAAVAGSVDAPAERVVRALGPVVVDWPVDSYPDVADRAWAGPERVRLAALRSIAVERLVGALTETGRADEAVTLATPHVDASPWREEGWRLLALALYRAGRQAEALDALRRARAVLRDELGLDPSAALTGLEADILRHDPRVQEPEDVFRRVADDSLRVLGPGSRARLETTVSMLRRMAVSAPAPAEPHEDLLAAGTAAEELGDPVLTARVLGGFDVPSVWPRSDDPERSGQLAALAWRTLAALPDDAAPTARARLHVLAAVETRGLPGTSGRAHAEDAVRLARELHNPALLCSALGALAVHTCDRAGLAAERDRIGAEIIPLARTHDLPTPEVQGLLLRLQAAGALGRSGDGDALAREIGAVSARHERPRAPVLVAWYRAMRAAEDRAPDAADRYALADRALRGAGMPGVADGLLPLALLGLDLIRGRTTEVATDGWGPYVPWVRPLAVARGGDPDAARALLDGLAAPPPGLLLEALWCVVAQAALETGHEGVADRARAALAPARDEVAGAGSGMLTFGPVADWLARLGC</sequence>
<dbReference type="InterPro" id="IPR036388">
    <property type="entry name" value="WH-like_DNA-bd_sf"/>
</dbReference>
<evidence type="ECO:0000256" key="5">
    <source>
        <dbReference type="PROSITE-ProRule" id="PRU01091"/>
    </source>
</evidence>
<dbReference type="EMBL" id="SUMD01000019">
    <property type="protein sequence ID" value="TJZ73415.1"/>
    <property type="molecule type" value="Genomic_DNA"/>
</dbReference>
<feature type="domain" description="OmpR/PhoB-type" evidence="6">
    <location>
        <begin position="14"/>
        <end position="119"/>
    </location>
</feature>
<dbReference type="InterPro" id="IPR005158">
    <property type="entry name" value="BTAD"/>
</dbReference>
<keyword evidence="3 5" id="KW-0238">DNA-binding</keyword>